<dbReference type="STRING" id="1851544.ODI_03032"/>
<evidence type="ECO:0000313" key="3">
    <source>
        <dbReference type="EMBL" id="SOE51285.1"/>
    </source>
</evidence>
<feature type="chain" id="PRO_5015062625" evidence="1">
    <location>
        <begin position="26"/>
        <end position="245"/>
    </location>
</feature>
<protein>
    <submittedName>
        <fullName evidence="2">Putative membrane protein</fullName>
    </submittedName>
</protein>
<gene>
    <name evidence="2" type="ORF">ODI_03032</name>
    <name evidence="3" type="ORF">ODI_R3327</name>
</gene>
<reference evidence="2 4" key="1">
    <citation type="submission" date="2016-06" db="EMBL/GenBank/DDBJ databases">
        <authorList>
            <person name="Kjaerup R.B."/>
            <person name="Dalgaard T.S."/>
            <person name="Juul-Madsen H.R."/>
        </authorList>
    </citation>
    <scope>NUCLEOTIDE SEQUENCE [LARGE SCALE GENOMIC DNA]</scope>
    <source>
        <strain evidence="2">Orrdi1</strain>
    </source>
</reference>
<proteinExistence type="predicted"/>
<reference evidence="3 4" key="2">
    <citation type="submission" date="2017-08" db="EMBL/GenBank/DDBJ databases">
        <authorList>
            <person name="de Groot N.N."/>
        </authorList>
    </citation>
    <scope>NUCLEOTIDE SEQUENCE [LARGE SCALE GENOMIC DNA]</scope>
    <source>
        <strain evidence="3">Orrdi1</strain>
    </source>
</reference>
<dbReference type="KEGG" id="odi:ODI_R3327"/>
<dbReference type="EMBL" id="LT907988">
    <property type="protein sequence ID" value="SOE51285.1"/>
    <property type="molecule type" value="Genomic_DNA"/>
</dbReference>
<dbReference type="RefSeq" id="WP_408635845.1">
    <property type="nucleotide sequence ID" value="NZ_LT907988.1"/>
</dbReference>
<accession>A0A1C3K3Y5</accession>
<name>A0A1C3K3Y5_9BURK</name>
<evidence type="ECO:0000256" key="1">
    <source>
        <dbReference type="SAM" id="SignalP"/>
    </source>
</evidence>
<sequence length="245" mass="25554">MSMHALILRGSLAALALLAAPAVHAGVCDARFMHDGGRLVLAGSGIVKVSADLTFSSVSKRGKEDCSAQVSGTATYALAGLPGGKSTLDHGMAVKGGRATFERRGDAGASPRGGFDPRLLGVFGYGVPITKEGQTLPAETIRLEVGDRGPEGKVGVTPTVVRLGEKTVGRKQRIETAAAGSQECWPVSYARDTDATQASIQGLVLPIPAMRSTVTDWFCPALNMVLRQDIVQSGQKAVIEVTEVR</sequence>
<feature type="signal peptide" evidence="1">
    <location>
        <begin position="1"/>
        <end position="25"/>
    </location>
</feature>
<dbReference type="AlphaFoldDB" id="A0A1C3K3Y5"/>
<evidence type="ECO:0000313" key="4">
    <source>
        <dbReference type="Proteomes" id="UP000078558"/>
    </source>
</evidence>
<dbReference type="EMBL" id="FLRC01000029">
    <property type="protein sequence ID" value="SBT26216.1"/>
    <property type="molecule type" value="Genomic_DNA"/>
</dbReference>
<keyword evidence="4" id="KW-1185">Reference proteome</keyword>
<evidence type="ECO:0000313" key="2">
    <source>
        <dbReference type="EMBL" id="SBT26216.1"/>
    </source>
</evidence>
<keyword evidence="1" id="KW-0732">Signal</keyword>
<organism evidence="2 4">
    <name type="scientific">Orrella dioscoreae</name>
    <dbReference type="NCBI Taxonomy" id="1851544"/>
    <lineage>
        <taxon>Bacteria</taxon>
        <taxon>Pseudomonadati</taxon>
        <taxon>Pseudomonadota</taxon>
        <taxon>Betaproteobacteria</taxon>
        <taxon>Burkholderiales</taxon>
        <taxon>Alcaligenaceae</taxon>
        <taxon>Orrella</taxon>
    </lineage>
</organism>
<dbReference type="Proteomes" id="UP000078558">
    <property type="component" value="Chromosome I"/>
</dbReference>